<gene>
    <name evidence="10" type="primary">TDEL0B04940</name>
    <name evidence="10" type="ORF">TDEL_0B04940</name>
</gene>
<evidence type="ECO:0000256" key="2">
    <source>
        <dbReference type="ARBA" id="ARBA00007117"/>
    </source>
</evidence>
<evidence type="ECO:0000313" key="10">
    <source>
        <dbReference type="EMBL" id="CCE90623.1"/>
    </source>
</evidence>
<feature type="compositionally biased region" description="Acidic residues" evidence="9">
    <location>
        <begin position="201"/>
        <end position="219"/>
    </location>
</feature>
<dbReference type="GO" id="GO:0035267">
    <property type="term" value="C:NuA4 histone acetyltransferase complex"/>
    <property type="evidence" value="ECO:0007669"/>
    <property type="project" value="EnsemblFungi"/>
</dbReference>
<dbReference type="GO" id="GO:1990453">
    <property type="term" value="C:nucleosome disassembly/reassembly complex"/>
    <property type="evidence" value="ECO:0007669"/>
    <property type="project" value="EnsemblFungi"/>
</dbReference>
<feature type="compositionally biased region" description="Basic and acidic residues" evidence="9">
    <location>
        <begin position="186"/>
        <end position="200"/>
    </location>
</feature>
<dbReference type="RefSeq" id="XP_003679834.1">
    <property type="nucleotide sequence ID" value="XM_003679786.1"/>
</dbReference>
<sequence length="272" mass="31381">MGIDWTIVDEIRLYRWVAQFKPAGINKHFHMLCIVERMNHPEKYPVTLLQKDVVKPGKLFTAEEIWEKLSSAYNLAEIDRLEDQETETIPRNNETDGELTMLERRQRLRQIRDFELPWDEYGELILENARNGVYEEGQDVLEEDEAAPSTPTGSEREDSEGPTDKRRSTRIRKSSRLMKPGGEEEGSSKESSDNEAHESKEESDEPTPEEGAIEEEEGSSDQPLAKRTRHSSQTRATNETSPKRKKRITDQPAKSNSVVQTRVSSRLRNRKQ</sequence>
<dbReference type="Proteomes" id="UP000005627">
    <property type="component" value="Chromosome 2"/>
</dbReference>
<evidence type="ECO:0000256" key="5">
    <source>
        <dbReference type="ARBA" id="ARBA00023015"/>
    </source>
</evidence>
<keyword evidence="11" id="KW-1185">Reference proteome</keyword>
<dbReference type="FunCoup" id="G8ZPS9">
    <property type="interactions" value="96"/>
</dbReference>
<dbReference type="eggNOG" id="KOG4051">
    <property type="taxonomic scope" value="Eukaryota"/>
</dbReference>
<comment type="similarity">
    <text evidence="2">Belongs to the EAF7 family.</text>
</comment>
<dbReference type="PANTHER" id="PTHR13581:SF5">
    <property type="entry name" value="MRG_MORF4L-BINDING PROTEIN"/>
    <property type="match status" value="1"/>
</dbReference>
<keyword evidence="6" id="KW-0804">Transcription</keyword>
<dbReference type="GO" id="GO:0006335">
    <property type="term" value="P:DNA replication-dependent chromatin assembly"/>
    <property type="evidence" value="ECO:0007669"/>
    <property type="project" value="EnsemblFungi"/>
</dbReference>
<keyword evidence="4" id="KW-0156">Chromatin regulator</keyword>
<keyword evidence="7" id="KW-0539">Nucleus</keyword>
<dbReference type="HOGENOM" id="CLU_053191_0_0_1"/>
<dbReference type="InParanoid" id="G8ZPS9"/>
<organism evidence="10 11">
    <name type="scientific">Torulaspora delbrueckii</name>
    <name type="common">Yeast</name>
    <name type="synonym">Candida colliculosa</name>
    <dbReference type="NCBI Taxonomy" id="4950"/>
    <lineage>
        <taxon>Eukaryota</taxon>
        <taxon>Fungi</taxon>
        <taxon>Dikarya</taxon>
        <taxon>Ascomycota</taxon>
        <taxon>Saccharomycotina</taxon>
        <taxon>Saccharomycetes</taxon>
        <taxon>Saccharomycetales</taxon>
        <taxon>Saccharomycetaceae</taxon>
        <taxon>Torulaspora</taxon>
    </lineage>
</organism>
<comment type="subcellular location">
    <subcellularLocation>
        <location evidence="1">Nucleus</location>
    </subcellularLocation>
</comment>
<evidence type="ECO:0000256" key="6">
    <source>
        <dbReference type="ARBA" id="ARBA00023163"/>
    </source>
</evidence>
<dbReference type="InterPro" id="IPR012423">
    <property type="entry name" value="Eaf7/MRGBP"/>
</dbReference>
<dbReference type="GeneID" id="11504781"/>
<dbReference type="STRING" id="1076872.G8ZPS9"/>
<feature type="compositionally biased region" description="Basic residues" evidence="9">
    <location>
        <begin position="167"/>
        <end position="176"/>
    </location>
</feature>
<name>G8ZPS9_TORDE</name>
<accession>G8ZPS9</accession>
<reference evidence="10 11" key="1">
    <citation type="journal article" date="2011" name="Proc. Natl. Acad. Sci. U.S.A.">
        <title>Evolutionary erosion of yeast sex chromosomes by mating-type switching accidents.</title>
        <authorList>
            <person name="Gordon J.L."/>
            <person name="Armisen D."/>
            <person name="Proux-Wera E."/>
            <person name="Oheigeartaigh S.S."/>
            <person name="Byrne K.P."/>
            <person name="Wolfe K.H."/>
        </authorList>
    </citation>
    <scope>NUCLEOTIDE SEQUENCE [LARGE SCALE GENOMIC DNA]</scope>
    <source>
        <strain evidence="11">ATCC 10662 / CBS 1146 / NBRC 0425 / NCYC 2629 / NRRL Y-866</strain>
    </source>
</reference>
<dbReference type="GO" id="GO:0006281">
    <property type="term" value="P:DNA repair"/>
    <property type="evidence" value="ECO:0007669"/>
    <property type="project" value="EnsemblFungi"/>
</dbReference>
<evidence type="ECO:0000256" key="1">
    <source>
        <dbReference type="ARBA" id="ARBA00004123"/>
    </source>
</evidence>
<feature type="compositionally biased region" description="Polar residues" evidence="9">
    <location>
        <begin position="252"/>
        <end position="264"/>
    </location>
</feature>
<keyword evidence="5" id="KW-0805">Transcription regulation</keyword>
<evidence type="ECO:0000256" key="8">
    <source>
        <dbReference type="ARBA" id="ARBA00025178"/>
    </source>
</evidence>
<dbReference type="PANTHER" id="PTHR13581">
    <property type="entry name" value="MRG-BINDING PROTEIN"/>
    <property type="match status" value="1"/>
</dbReference>
<proteinExistence type="inferred from homology"/>
<dbReference type="AlphaFoldDB" id="G8ZPS9"/>
<dbReference type="OrthoDB" id="5595141at2759"/>
<evidence type="ECO:0000256" key="3">
    <source>
        <dbReference type="ARBA" id="ARBA00018502"/>
    </source>
</evidence>
<evidence type="ECO:0000313" key="11">
    <source>
        <dbReference type="Proteomes" id="UP000005627"/>
    </source>
</evidence>
<dbReference type="KEGG" id="tdl:TDEL_0B04940"/>
<dbReference type="GO" id="GO:0006337">
    <property type="term" value="P:nucleosome disassembly"/>
    <property type="evidence" value="ECO:0007669"/>
    <property type="project" value="EnsemblFungi"/>
</dbReference>
<protein>
    <recommendedName>
        <fullName evidence="3">Chromatin modification-related protein EAF7</fullName>
    </recommendedName>
</protein>
<dbReference type="GO" id="GO:0032968">
    <property type="term" value="P:positive regulation of transcription elongation by RNA polymerase II"/>
    <property type="evidence" value="ECO:0007669"/>
    <property type="project" value="EnsemblFungi"/>
</dbReference>
<comment type="function">
    <text evidence="8">Component of the NuA4 histone acetyltransferase complex which is involved in transcriptional activation of selected genes principally by acetylation of nucleosomal histone H4 and H2A. The NuA4 complex is also involved in DNA repair.</text>
</comment>
<evidence type="ECO:0000256" key="9">
    <source>
        <dbReference type="SAM" id="MobiDB-lite"/>
    </source>
</evidence>
<evidence type="ECO:0000256" key="7">
    <source>
        <dbReference type="ARBA" id="ARBA00023242"/>
    </source>
</evidence>
<evidence type="ECO:0000256" key="4">
    <source>
        <dbReference type="ARBA" id="ARBA00022853"/>
    </source>
</evidence>
<dbReference type="Pfam" id="PF07904">
    <property type="entry name" value="Eaf7"/>
    <property type="match status" value="1"/>
</dbReference>
<feature type="region of interest" description="Disordered" evidence="9">
    <location>
        <begin position="142"/>
        <end position="272"/>
    </location>
</feature>
<dbReference type="EMBL" id="HE616743">
    <property type="protein sequence ID" value="CCE90623.1"/>
    <property type="molecule type" value="Genomic_DNA"/>
</dbReference>